<protein>
    <recommendedName>
        <fullName evidence="1">MOSC domain-containing protein</fullName>
    </recommendedName>
</protein>
<dbReference type="Pfam" id="PF03476">
    <property type="entry name" value="MOSC_N"/>
    <property type="match status" value="1"/>
</dbReference>
<dbReference type="InterPro" id="IPR005302">
    <property type="entry name" value="MoCF_Sase_C"/>
</dbReference>
<dbReference type="InterPro" id="IPR005303">
    <property type="entry name" value="MOCOS_middle"/>
</dbReference>
<dbReference type="GO" id="GO:0030170">
    <property type="term" value="F:pyridoxal phosphate binding"/>
    <property type="evidence" value="ECO:0007669"/>
    <property type="project" value="InterPro"/>
</dbReference>
<keyword evidence="3" id="KW-1185">Reference proteome</keyword>
<dbReference type="AlphaFoldDB" id="A0A3N1MD39"/>
<proteinExistence type="predicted"/>
<name>A0A3N1MD39_9PROT</name>
<evidence type="ECO:0000313" key="3">
    <source>
        <dbReference type="Proteomes" id="UP000278222"/>
    </source>
</evidence>
<dbReference type="GO" id="GO:0030151">
    <property type="term" value="F:molybdenum ion binding"/>
    <property type="evidence" value="ECO:0007669"/>
    <property type="project" value="InterPro"/>
</dbReference>
<evidence type="ECO:0000313" key="2">
    <source>
        <dbReference type="EMBL" id="ROQ00995.1"/>
    </source>
</evidence>
<dbReference type="Gene3D" id="2.40.33.20">
    <property type="entry name" value="PK beta-barrel domain-like"/>
    <property type="match status" value="1"/>
</dbReference>
<accession>A0A3N1MD39</accession>
<gene>
    <name evidence="2" type="ORF">EDC65_0166</name>
</gene>
<feature type="domain" description="MOSC" evidence="1">
    <location>
        <begin position="115"/>
        <end position="261"/>
    </location>
</feature>
<dbReference type="PROSITE" id="PS51340">
    <property type="entry name" value="MOSC"/>
    <property type="match status" value="1"/>
</dbReference>
<reference evidence="2 3" key="1">
    <citation type="submission" date="2018-11" db="EMBL/GenBank/DDBJ databases">
        <title>Genomic Encyclopedia of Type Strains, Phase IV (KMG-IV): sequencing the most valuable type-strain genomes for metagenomic binning, comparative biology and taxonomic classification.</title>
        <authorList>
            <person name="Goeker M."/>
        </authorList>
    </citation>
    <scope>NUCLEOTIDE SEQUENCE [LARGE SCALE GENOMIC DNA]</scope>
    <source>
        <strain evidence="2 3">DSM 5900</strain>
    </source>
</reference>
<dbReference type="SUPFAM" id="SSF50800">
    <property type="entry name" value="PK beta-barrel domain-like"/>
    <property type="match status" value="1"/>
</dbReference>
<dbReference type="EMBL" id="RJKX01000011">
    <property type="protein sequence ID" value="ROQ00995.1"/>
    <property type="molecule type" value="Genomic_DNA"/>
</dbReference>
<dbReference type="RefSeq" id="WP_123687802.1">
    <property type="nucleotide sequence ID" value="NZ_AP019700.1"/>
</dbReference>
<sequence length="261" mass="28029">MKIGQVESVWRYPVKSMAGERLEEGFLSYAGLYGDRVYAFHNPAAGAAFPYLTARQQQPMVAYRPRFLDAEAAARPVNLAAAQKLGPGVTPLFTDAAGFAVEVTTPDGRTFAVDDPALVADLKAGLPTDDPIAVLRSERALTDCRPISLFSNQTVAAIAVETGLAADGRRYRANLYADFTDGEAFAEEALVGRRLRIGDKAEIAVLELDPRCKMITLDPDTGEAEPKIVRWLAKAHGGMAGLYCAVLVEGTVRLGDAIEAI</sequence>
<dbReference type="OrthoDB" id="581532at2"/>
<comment type="caution">
    <text evidence="2">The sequence shown here is derived from an EMBL/GenBank/DDBJ whole genome shotgun (WGS) entry which is preliminary data.</text>
</comment>
<dbReference type="GO" id="GO:0003824">
    <property type="term" value="F:catalytic activity"/>
    <property type="evidence" value="ECO:0007669"/>
    <property type="project" value="InterPro"/>
</dbReference>
<dbReference type="Proteomes" id="UP000278222">
    <property type="component" value="Unassembled WGS sequence"/>
</dbReference>
<evidence type="ECO:0000259" key="1">
    <source>
        <dbReference type="PROSITE" id="PS51340"/>
    </source>
</evidence>
<organism evidence="2 3">
    <name type="scientific">Stella humosa</name>
    <dbReference type="NCBI Taxonomy" id="94"/>
    <lineage>
        <taxon>Bacteria</taxon>
        <taxon>Pseudomonadati</taxon>
        <taxon>Pseudomonadota</taxon>
        <taxon>Alphaproteobacteria</taxon>
        <taxon>Rhodospirillales</taxon>
        <taxon>Stellaceae</taxon>
        <taxon>Stella</taxon>
    </lineage>
</organism>
<dbReference type="Pfam" id="PF03473">
    <property type="entry name" value="MOSC"/>
    <property type="match status" value="1"/>
</dbReference>
<dbReference type="InterPro" id="IPR011037">
    <property type="entry name" value="Pyrv_Knase-like_insert_dom_sf"/>
</dbReference>